<dbReference type="PROSITE" id="PS50206">
    <property type="entry name" value="RHODANESE_3"/>
    <property type="match status" value="1"/>
</dbReference>
<dbReference type="STRING" id="981222.Cabther_A0551"/>
<dbReference type="Proteomes" id="UP000006791">
    <property type="component" value="Chromosome 1"/>
</dbReference>
<keyword evidence="2" id="KW-0808">Transferase</keyword>
<protein>
    <submittedName>
        <fullName evidence="2">Rhodanese-related sulfurtransferase</fullName>
    </submittedName>
</protein>
<organism evidence="2 3">
    <name type="scientific">Chloracidobacterium thermophilum (strain B)</name>
    <dbReference type="NCBI Taxonomy" id="981222"/>
    <lineage>
        <taxon>Bacteria</taxon>
        <taxon>Pseudomonadati</taxon>
        <taxon>Acidobacteriota</taxon>
        <taxon>Terriglobia</taxon>
        <taxon>Terriglobales</taxon>
        <taxon>Acidobacteriaceae</taxon>
        <taxon>Chloracidobacterium</taxon>
    </lineage>
</organism>
<dbReference type="InterPro" id="IPR001763">
    <property type="entry name" value="Rhodanese-like_dom"/>
</dbReference>
<dbReference type="KEGG" id="ctm:Cabther_A0551"/>
<dbReference type="OrthoDB" id="9800872at2"/>
<dbReference type="InterPro" id="IPR036873">
    <property type="entry name" value="Rhodanese-like_dom_sf"/>
</dbReference>
<sequence length="108" mass="12233">MTDIQQITAPELARRLAAGDPIQLLDVREDWEYAFNRIPGSRLCPMSQLPVWAAELDPAQEYVIYCHHGIRSLHACAYLRSKGFTRLVNLIGGIDAWSHEVDPTVPLY</sequence>
<dbReference type="Pfam" id="PF00581">
    <property type="entry name" value="Rhodanese"/>
    <property type="match status" value="1"/>
</dbReference>
<dbReference type="HOGENOM" id="CLU_089574_13_3_0"/>
<evidence type="ECO:0000313" key="3">
    <source>
        <dbReference type="Proteomes" id="UP000006791"/>
    </source>
</evidence>
<dbReference type="PANTHER" id="PTHR43031">
    <property type="entry name" value="FAD-DEPENDENT OXIDOREDUCTASE"/>
    <property type="match status" value="1"/>
</dbReference>
<evidence type="ECO:0000313" key="2">
    <source>
        <dbReference type="EMBL" id="AEP11309.1"/>
    </source>
</evidence>
<gene>
    <name evidence="2" type="ordered locus">Cabther_A0551</name>
</gene>
<dbReference type="SUPFAM" id="SSF52821">
    <property type="entry name" value="Rhodanese/Cell cycle control phosphatase"/>
    <property type="match status" value="1"/>
</dbReference>
<name>G2LE89_CHLTF</name>
<dbReference type="GO" id="GO:0016740">
    <property type="term" value="F:transferase activity"/>
    <property type="evidence" value="ECO:0007669"/>
    <property type="project" value="UniProtKB-KW"/>
</dbReference>
<dbReference type="InterPro" id="IPR050229">
    <property type="entry name" value="GlpE_sulfurtransferase"/>
</dbReference>
<accession>G2LE89</accession>
<reference evidence="2 3" key="1">
    <citation type="journal article" date="2012" name="Environ. Microbiol.">
        <title>Complete genome of Candidatus Chloracidobacterium thermophilum, a chlorophyll-based photoheterotroph belonging to the phylum Acidobacteria.</title>
        <authorList>
            <person name="Garcia Costas A.M."/>
            <person name="Liu Z."/>
            <person name="Tomsho L.P."/>
            <person name="Schuster S.C."/>
            <person name="Ward D.M."/>
            <person name="Bryant D.A."/>
        </authorList>
    </citation>
    <scope>NUCLEOTIDE SEQUENCE [LARGE SCALE GENOMIC DNA]</scope>
    <source>
        <strain evidence="2 3">B</strain>
    </source>
</reference>
<dbReference type="EMBL" id="CP002514">
    <property type="protein sequence ID" value="AEP11309.1"/>
    <property type="molecule type" value="Genomic_DNA"/>
</dbReference>
<evidence type="ECO:0000259" key="1">
    <source>
        <dbReference type="PROSITE" id="PS50206"/>
    </source>
</evidence>
<keyword evidence="3" id="KW-1185">Reference proteome</keyword>
<dbReference type="SMART" id="SM00450">
    <property type="entry name" value="RHOD"/>
    <property type="match status" value="1"/>
</dbReference>
<dbReference type="Gene3D" id="3.40.250.10">
    <property type="entry name" value="Rhodanese-like domain"/>
    <property type="match status" value="1"/>
</dbReference>
<dbReference type="RefSeq" id="WP_014099047.1">
    <property type="nucleotide sequence ID" value="NC_016024.1"/>
</dbReference>
<feature type="domain" description="Rhodanese" evidence="1">
    <location>
        <begin position="18"/>
        <end position="106"/>
    </location>
</feature>
<dbReference type="PANTHER" id="PTHR43031:SF17">
    <property type="entry name" value="SULFURTRANSFERASE YTWF-RELATED"/>
    <property type="match status" value="1"/>
</dbReference>
<proteinExistence type="predicted"/>
<dbReference type="AlphaFoldDB" id="G2LE89"/>